<dbReference type="GO" id="GO:0016301">
    <property type="term" value="F:kinase activity"/>
    <property type="evidence" value="ECO:0007669"/>
    <property type="project" value="UniProtKB-KW"/>
</dbReference>
<feature type="transmembrane region" description="Helical" evidence="2">
    <location>
        <begin position="497"/>
        <end position="516"/>
    </location>
</feature>
<keyword evidence="2" id="KW-0472">Membrane</keyword>
<dbReference type="PANTHER" id="PTHR32309:SF13">
    <property type="entry name" value="FERRIC ENTEROBACTIN TRANSPORT PROTEIN FEPE"/>
    <property type="match status" value="1"/>
</dbReference>
<dbReference type="Proteomes" id="UP001320603">
    <property type="component" value="Chromosome"/>
</dbReference>
<protein>
    <submittedName>
        <fullName evidence="3">Tyrosine protein kinase</fullName>
    </submittedName>
</protein>
<name>A0ABZ2IKW7_9BACT</name>
<evidence type="ECO:0000313" key="3">
    <source>
        <dbReference type="EMBL" id="WWV66226.1"/>
    </source>
</evidence>
<evidence type="ECO:0000256" key="2">
    <source>
        <dbReference type="SAM" id="Phobius"/>
    </source>
</evidence>
<gene>
    <name evidence="3" type="ORF">NEE14_014790</name>
</gene>
<keyword evidence="3" id="KW-0808">Transferase</keyword>
<proteinExistence type="predicted"/>
<organism evidence="3 4">
    <name type="scientific">Parabacteroides absconsus</name>
    <dbReference type="NCBI Taxonomy" id="2951805"/>
    <lineage>
        <taxon>Bacteria</taxon>
        <taxon>Pseudomonadati</taxon>
        <taxon>Bacteroidota</taxon>
        <taxon>Bacteroidia</taxon>
        <taxon>Bacteroidales</taxon>
        <taxon>Tannerellaceae</taxon>
        <taxon>Parabacteroides</taxon>
    </lineage>
</organism>
<dbReference type="InterPro" id="IPR050445">
    <property type="entry name" value="Bact_polysacc_biosynth/exp"/>
</dbReference>
<accession>A0ABZ2IKW7</accession>
<feature type="coiled-coil region" evidence="1">
    <location>
        <begin position="280"/>
        <end position="330"/>
    </location>
</feature>
<evidence type="ECO:0000313" key="4">
    <source>
        <dbReference type="Proteomes" id="UP001320603"/>
    </source>
</evidence>
<sequence length="532" mass="60657">MEDLYKEDEVVSLKLIIVNYLYHWRLFAIAGLISLIPAILYLVLYPKTYEIKAMLRIQDEKSLNNGGGISMGEAAGLMRSFGLGGGSSGAINVDDEMATLKSNALLTKVVLALGLDVTYEKPFSFEKLYKNSPIVVSLDSVMRENLQESIVFRINIDQTGAVAIKMEETGEKFFFPSLPAQLKLEQGIVNINYREGGEKKKIKLDVTISPASWIAEDLSDEIEYDTYSETANTIEIAYKDHNKERGVDLLNTLMAEYNISEMAVKRKDGKKSFLFLEGRIDEVMTQLKEIERSIELYKLKNRMTDVEYDVQFYSEALKLYREKLIELESQKYMIDLLSKYLEDPKNQYKLVPPVLSTGSSSEKGNSVAAYNEAIIQWEKMQKTSKDNNPLNEVAEKQIEKLRESVIVSVDNTRKSLNAVMSDLKAQEKQVLDKMGNVPTYEREYLDLRRQQEILQGVYLVLLQKKEEVALSIDGGRDKGFIAEKAYAKYLAVAPRKLYAAVIMMFITIFLPVGYLFCKVRLLELIEEYKKAK</sequence>
<keyword evidence="3" id="KW-0418">Kinase</keyword>
<feature type="transmembrane region" description="Helical" evidence="2">
    <location>
        <begin position="20"/>
        <end position="44"/>
    </location>
</feature>
<evidence type="ECO:0000256" key="1">
    <source>
        <dbReference type="SAM" id="Coils"/>
    </source>
</evidence>
<keyword evidence="2" id="KW-0812">Transmembrane</keyword>
<keyword evidence="2" id="KW-1133">Transmembrane helix</keyword>
<dbReference type="PANTHER" id="PTHR32309">
    <property type="entry name" value="TYROSINE-PROTEIN KINASE"/>
    <property type="match status" value="1"/>
</dbReference>
<dbReference type="EMBL" id="CP146284">
    <property type="protein sequence ID" value="WWV66226.1"/>
    <property type="molecule type" value="Genomic_DNA"/>
</dbReference>
<keyword evidence="4" id="KW-1185">Reference proteome</keyword>
<keyword evidence="1" id="KW-0175">Coiled coil</keyword>
<dbReference type="RefSeq" id="WP_251967496.1">
    <property type="nucleotide sequence ID" value="NZ_CP146284.1"/>
</dbReference>
<reference evidence="3 4" key="1">
    <citation type="submission" date="2024-02" db="EMBL/GenBank/DDBJ databases">
        <title>Whole genome sequencing of Parabacteroides sp. AD58.</title>
        <authorList>
            <person name="Chaplin A.V."/>
            <person name="Pikina A.P."/>
            <person name="Sokolova S.R."/>
            <person name="Korostin D.O."/>
            <person name="Efimov B.A."/>
        </authorList>
    </citation>
    <scope>NUCLEOTIDE SEQUENCE [LARGE SCALE GENOMIC DNA]</scope>
    <source>
        <strain evidence="3 4">AD58</strain>
    </source>
</reference>